<dbReference type="InterPro" id="IPR006708">
    <property type="entry name" value="Pex19"/>
</dbReference>
<dbReference type="Gene3D" id="1.20.120.900">
    <property type="entry name" value="Pex19, mPTS binding domain"/>
    <property type="match status" value="1"/>
</dbReference>
<gene>
    <name evidence="4" type="ORF">L9F63_013091</name>
</gene>
<name>A0AAD8AB02_DIPPU</name>
<dbReference type="GO" id="GO:0033328">
    <property type="term" value="F:peroxisome membrane targeting sequence binding"/>
    <property type="evidence" value="ECO:0007669"/>
    <property type="project" value="TreeGrafter"/>
</dbReference>
<dbReference type="AlphaFoldDB" id="A0AAD8AB02"/>
<protein>
    <recommendedName>
        <fullName evidence="2">Peroxin-19</fullName>
    </recommendedName>
</protein>
<evidence type="ECO:0000256" key="1">
    <source>
        <dbReference type="ARBA" id="ARBA00006326"/>
    </source>
</evidence>
<sequence>MAEKQEQIEETARASANPEQDEELSALLNSALDDFGKPPPNKAVEKAEDKTSSSNTNQNELSTEGVVDAQWTDEFIKQTAAHFEHSMQAILSQGGNETITSDQLGANFQRFAEVAAKAMTEEGGTENEFTAAISQTLKSLSEGAENLQVEEDIENMFSNMNMEGNSEGGEFLPFMQQMMQSLLSKEILYPALKDIVDKYPAWLEENKSKLEPSEFDRFSKQKQLMDQVCVELEKESEVDTPEIKKQRFDVILDLMQKMQDCGQPPKDLVGDLGPVVTFDEQGNPQLPGLTPGSDLSQCSVM</sequence>
<feature type="compositionally biased region" description="Polar residues" evidence="3">
    <location>
        <begin position="52"/>
        <end position="62"/>
    </location>
</feature>
<accession>A0AAD8AB02</accession>
<feature type="region of interest" description="Disordered" evidence="3">
    <location>
        <begin position="1"/>
        <end position="64"/>
    </location>
</feature>
<feature type="region of interest" description="Disordered" evidence="3">
    <location>
        <begin position="279"/>
        <end position="301"/>
    </location>
</feature>
<dbReference type="Proteomes" id="UP001233999">
    <property type="component" value="Unassembled WGS sequence"/>
</dbReference>
<reference evidence="4" key="2">
    <citation type="submission" date="2023-05" db="EMBL/GenBank/DDBJ databases">
        <authorList>
            <person name="Fouks B."/>
        </authorList>
    </citation>
    <scope>NUCLEOTIDE SEQUENCE</scope>
    <source>
        <strain evidence="4">Stay&amp;Tobe</strain>
        <tissue evidence="4">Testes</tissue>
    </source>
</reference>
<evidence type="ECO:0000313" key="4">
    <source>
        <dbReference type="EMBL" id="KAJ9595728.1"/>
    </source>
</evidence>
<proteinExistence type="inferred from homology"/>
<comment type="similarity">
    <text evidence="1">Belongs to the peroxin-19 family.</text>
</comment>
<keyword evidence="5" id="KW-1185">Reference proteome</keyword>
<dbReference type="InterPro" id="IPR038322">
    <property type="entry name" value="Pex19_C_sf"/>
</dbReference>
<organism evidence="4 5">
    <name type="scientific">Diploptera punctata</name>
    <name type="common">Pacific beetle cockroach</name>
    <dbReference type="NCBI Taxonomy" id="6984"/>
    <lineage>
        <taxon>Eukaryota</taxon>
        <taxon>Metazoa</taxon>
        <taxon>Ecdysozoa</taxon>
        <taxon>Arthropoda</taxon>
        <taxon>Hexapoda</taxon>
        <taxon>Insecta</taxon>
        <taxon>Pterygota</taxon>
        <taxon>Neoptera</taxon>
        <taxon>Polyneoptera</taxon>
        <taxon>Dictyoptera</taxon>
        <taxon>Blattodea</taxon>
        <taxon>Blaberoidea</taxon>
        <taxon>Blaberidae</taxon>
        <taxon>Diplopterinae</taxon>
        <taxon>Diploptera</taxon>
    </lineage>
</organism>
<dbReference type="EMBL" id="JASPKZ010002318">
    <property type="protein sequence ID" value="KAJ9595728.1"/>
    <property type="molecule type" value="Genomic_DNA"/>
</dbReference>
<feature type="compositionally biased region" description="Basic and acidic residues" evidence="3">
    <location>
        <begin position="1"/>
        <end position="12"/>
    </location>
</feature>
<dbReference type="Pfam" id="PF04614">
    <property type="entry name" value="Pex19"/>
    <property type="match status" value="1"/>
</dbReference>
<dbReference type="PANTHER" id="PTHR12774:SF2">
    <property type="entry name" value="PEROXISOMAL BIOGENESIS FACTOR 19"/>
    <property type="match status" value="1"/>
</dbReference>
<evidence type="ECO:0000313" key="5">
    <source>
        <dbReference type="Proteomes" id="UP001233999"/>
    </source>
</evidence>
<evidence type="ECO:0000256" key="3">
    <source>
        <dbReference type="SAM" id="MobiDB-lite"/>
    </source>
</evidence>
<evidence type="ECO:0000256" key="2">
    <source>
        <dbReference type="ARBA" id="ARBA00029688"/>
    </source>
</evidence>
<reference evidence="4" key="1">
    <citation type="journal article" date="2023" name="IScience">
        <title>Live-bearing cockroach genome reveals convergent evolutionary mechanisms linked to viviparity in insects and beyond.</title>
        <authorList>
            <person name="Fouks B."/>
            <person name="Harrison M.C."/>
            <person name="Mikhailova A.A."/>
            <person name="Marchal E."/>
            <person name="English S."/>
            <person name="Carruthers M."/>
            <person name="Jennings E.C."/>
            <person name="Chiamaka E.L."/>
            <person name="Frigard R.A."/>
            <person name="Pippel M."/>
            <person name="Attardo G.M."/>
            <person name="Benoit J.B."/>
            <person name="Bornberg-Bauer E."/>
            <person name="Tobe S.S."/>
        </authorList>
    </citation>
    <scope>NUCLEOTIDE SEQUENCE</scope>
    <source>
        <strain evidence="4">Stay&amp;Tobe</strain>
    </source>
</reference>
<dbReference type="GO" id="GO:0045046">
    <property type="term" value="P:protein import into peroxisome membrane"/>
    <property type="evidence" value="ECO:0007669"/>
    <property type="project" value="TreeGrafter"/>
</dbReference>
<comment type="caution">
    <text evidence="4">The sequence shown here is derived from an EMBL/GenBank/DDBJ whole genome shotgun (WGS) entry which is preliminary data.</text>
</comment>
<dbReference type="GO" id="GO:0005778">
    <property type="term" value="C:peroxisomal membrane"/>
    <property type="evidence" value="ECO:0007669"/>
    <property type="project" value="TreeGrafter"/>
</dbReference>
<dbReference type="PANTHER" id="PTHR12774">
    <property type="entry name" value="PEROXISOMAL BIOGENESIS FACTOR 19"/>
    <property type="match status" value="1"/>
</dbReference>